<evidence type="ECO:0000313" key="2">
    <source>
        <dbReference type="Proteomes" id="UP000027222"/>
    </source>
</evidence>
<dbReference type="STRING" id="685588.A0A067SQ30"/>
<gene>
    <name evidence="1" type="ORF">GALMADRAFT_41983</name>
</gene>
<reference evidence="2" key="1">
    <citation type="journal article" date="2014" name="Proc. Natl. Acad. Sci. U.S.A.">
        <title>Extensive sampling of basidiomycete genomes demonstrates inadequacy of the white-rot/brown-rot paradigm for wood decay fungi.</title>
        <authorList>
            <person name="Riley R."/>
            <person name="Salamov A.A."/>
            <person name="Brown D.W."/>
            <person name="Nagy L.G."/>
            <person name="Floudas D."/>
            <person name="Held B.W."/>
            <person name="Levasseur A."/>
            <person name="Lombard V."/>
            <person name="Morin E."/>
            <person name="Otillar R."/>
            <person name="Lindquist E.A."/>
            <person name="Sun H."/>
            <person name="LaButti K.M."/>
            <person name="Schmutz J."/>
            <person name="Jabbour D."/>
            <person name="Luo H."/>
            <person name="Baker S.E."/>
            <person name="Pisabarro A.G."/>
            <person name="Walton J.D."/>
            <person name="Blanchette R.A."/>
            <person name="Henrissat B."/>
            <person name="Martin F."/>
            <person name="Cullen D."/>
            <person name="Hibbett D.S."/>
            <person name="Grigoriev I.V."/>
        </authorList>
    </citation>
    <scope>NUCLEOTIDE SEQUENCE [LARGE SCALE GENOMIC DNA]</scope>
    <source>
        <strain evidence="2">CBS 339.88</strain>
    </source>
</reference>
<proteinExistence type="predicted"/>
<accession>A0A067SQ30</accession>
<organism evidence="1 2">
    <name type="scientific">Galerina marginata (strain CBS 339.88)</name>
    <dbReference type="NCBI Taxonomy" id="685588"/>
    <lineage>
        <taxon>Eukaryota</taxon>
        <taxon>Fungi</taxon>
        <taxon>Dikarya</taxon>
        <taxon>Basidiomycota</taxon>
        <taxon>Agaricomycotina</taxon>
        <taxon>Agaricomycetes</taxon>
        <taxon>Agaricomycetidae</taxon>
        <taxon>Agaricales</taxon>
        <taxon>Agaricineae</taxon>
        <taxon>Strophariaceae</taxon>
        <taxon>Galerina</taxon>
    </lineage>
</organism>
<feature type="non-terminal residue" evidence="1">
    <location>
        <position position="75"/>
    </location>
</feature>
<sequence length="75" mass="8258">MVNPGTFVGARRAFMLDEKPAYSNGIKGGFAADALAIIQRRYFKRFPVDLAHEDEPTAEFIAAVDDEAPEPDQMA</sequence>
<dbReference type="EMBL" id="KL142390">
    <property type="protein sequence ID" value="KDR72157.1"/>
    <property type="molecule type" value="Genomic_DNA"/>
</dbReference>
<evidence type="ECO:0000313" key="1">
    <source>
        <dbReference type="EMBL" id="KDR72157.1"/>
    </source>
</evidence>
<keyword evidence="2" id="KW-1185">Reference proteome</keyword>
<dbReference type="OrthoDB" id="3033067at2759"/>
<name>A0A067SQ30_GALM3</name>
<dbReference type="Proteomes" id="UP000027222">
    <property type="component" value="Unassembled WGS sequence"/>
</dbReference>
<protein>
    <submittedName>
        <fullName evidence="1">Uncharacterized protein</fullName>
    </submittedName>
</protein>
<dbReference type="HOGENOM" id="CLU_200110_0_0_1"/>
<dbReference type="AlphaFoldDB" id="A0A067SQ30"/>